<proteinExistence type="predicted"/>
<reference evidence="1 2" key="1">
    <citation type="submission" date="2019-12" db="EMBL/GenBank/DDBJ databases">
        <title>Draft genome sequence of the ascomycete Xylaria multiplex DSM 110363.</title>
        <authorList>
            <person name="Buettner E."/>
            <person name="Kellner H."/>
        </authorList>
    </citation>
    <scope>NUCLEOTIDE SEQUENCE [LARGE SCALE GENOMIC DNA]</scope>
    <source>
        <strain evidence="1 2">DSM 110363</strain>
    </source>
</reference>
<name>A0A7C8IND3_9PEZI</name>
<dbReference type="Proteomes" id="UP000481858">
    <property type="component" value="Unassembled WGS sequence"/>
</dbReference>
<sequence>MTWLNTGTYDSITTLITEQAQAAREIKRGPRTKGTEEVQRILESPSCRTVEELHHVRQKNEIAVRWGAPGVVAYNFSKSLGWNRAAASRLPSLQLRGFNESSIQSKKTTPIGTVSTPVVPFMPIDWVALPDHVGAHQSEGKWKFPNFGHEDGLDDRQYRPWSPISEPGGWRDLRLSGERGAVDVEEDDEGEYGPFDIADVPMTAIAVHITPVCSRQIRRVLI</sequence>
<keyword evidence="2" id="KW-1185">Reference proteome</keyword>
<comment type="caution">
    <text evidence="1">The sequence shown here is derived from an EMBL/GenBank/DDBJ whole genome shotgun (WGS) entry which is preliminary data.</text>
</comment>
<dbReference type="EMBL" id="WUBL01000056">
    <property type="protein sequence ID" value="KAF2968126.1"/>
    <property type="molecule type" value="Genomic_DNA"/>
</dbReference>
<evidence type="ECO:0000313" key="1">
    <source>
        <dbReference type="EMBL" id="KAF2968126.1"/>
    </source>
</evidence>
<gene>
    <name evidence="1" type="ORF">GQX73_g5444</name>
</gene>
<evidence type="ECO:0000313" key="2">
    <source>
        <dbReference type="Proteomes" id="UP000481858"/>
    </source>
</evidence>
<dbReference type="AlphaFoldDB" id="A0A7C8IND3"/>
<accession>A0A7C8IND3</accession>
<organism evidence="1 2">
    <name type="scientific">Xylaria multiplex</name>
    <dbReference type="NCBI Taxonomy" id="323545"/>
    <lineage>
        <taxon>Eukaryota</taxon>
        <taxon>Fungi</taxon>
        <taxon>Dikarya</taxon>
        <taxon>Ascomycota</taxon>
        <taxon>Pezizomycotina</taxon>
        <taxon>Sordariomycetes</taxon>
        <taxon>Xylariomycetidae</taxon>
        <taxon>Xylariales</taxon>
        <taxon>Xylariaceae</taxon>
        <taxon>Xylaria</taxon>
    </lineage>
</organism>
<protein>
    <submittedName>
        <fullName evidence="1">Uncharacterized protein</fullName>
    </submittedName>
</protein>
<dbReference type="InParanoid" id="A0A7C8IND3"/>
<dbReference type="OrthoDB" id="4744059at2759"/>